<accession>A0A6C0BBM4</accession>
<sequence length="101" mass="11327">MAEYKLCMPALVYLVLALIGVFMTMRNTGMMSGIGSLIFVGLWTWFLNYLCSKGHSGISWFLVFLPLIGFAIMMVVSLEGSMNMNKNSSMMNMKHSSMGMY</sequence>
<evidence type="ECO:0000256" key="1">
    <source>
        <dbReference type="SAM" id="Phobius"/>
    </source>
</evidence>
<reference evidence="2" key="1">
    <citation type="journal article" date="2020" name="Nature">
        <title>Giant virus diversity and host interactions through global metagenomics.</title>
        <authorList>
            <person name="Schulz F."/>
            <person name="Roux S."/>
            <person name="Paez-Espino D."/>
            <person name="Jungbluth S."/>
            <person name="Walsh D.A."/>
            <person name="Denef V.J."/>
            <person name="McMahon K.D."/>
            <person name="Konstantinidis K.T."/>
            <person name="Eloe-Fadrosh E.A."/>
            <person name="Kyrpides N.C."/>
            <person name="Woyke T."/>
        </authorList>
    </citation>
    <scope>NUCLEOTIDE SEQUENCE</scope>
    <source>
        <strain evidence="2">GVMAG-M-3300010158-59</strain>
    </source>
</reference>
<dbReference type="AlphaFoldDB" id="A0A6C0BBM4"/>
<feature type="transmembrane region" description="Helical" evidence="1">
    <location>
        <begin position="7"/>
        <end position="25"/>
    </location>
</feature>
<keyword evidence="1" id="KW-0812">Transmembrane</keyword>
<protein>
    <submittedName>
        <fullName evidence="2">Uncharacterized protein</fullName>
    </submittedName>
</protein>
<keyword evidence="1" id="KW-1133">Transmembrane helix</keyword>
<dbReference type="EMBL" id="MN739104">
    <property type="protein sequence ID" value="QHS88979.1"/>
    <property type="molecule type" value="Genomic_DNA"/>
</dbReference>
<name>A0A6C0BBM4_9ZZZZ</name>
<proteinExistence type="predicted"/>
<feature type="transmembrane region" description="Helical" evidence="1">
    <location>
        <begin position="58"/>
        <end position="78"/>
    </location>
</feature>
<keyword evidence="1" id="KW-0472">Membrane</keyword>
<feature type="transmembrane region" description="Helical" evidence="1">
    <location>
        <begin position="31"/>
        <end position="51"/>
    </location>
</feature>
<evidence type="ECO:0000313" key="2">
    <source>
        <dbReference type="EMBL" id="QHS88979.1"/>
    </source>
</evidence>
<organism evidence="2">
    <name type="scientific">viral metagenome</name>
    <dbReference type="NCBI Taxonomy" id="1070528"/>
    <lineage>
        <taxon>unclassified sequences</taxon>
        <taxon>metagenomes</taxon>
        <taxon>organismal metagenomes</taxon>
    </lineage>
</organism>